<feature type="transmembrane region" description="Helical" evidence="12">
    <location>
        <begin position="62"/>
        <end position="85"/>
    </location>
</feature>
<reference evidence="14 15" key="1">
    <citation type="submission" date="2020-08" db="EMBL/GenBank/DDBJ databases">
        <title>Sequencing the genomes of 1000 actinobacteria strains.</title>
        <authorList>
            <person name="Klenk H.-P."/>
        </authorList>
    </citation>
    <scope>NUCLEOTIDE SEQUENCE [LARGE SCALE GENOMIC DNA]</scope>
    <source>
        <strain evidence="14 15">DSM 45582</strain>
    </source>
</reference>
<feature type="transmembrane region" description="Helical" evidence="12">
    <location>
        <begin position="288"/>
        <end position="310"/>
    </location>
</feature>
<feature type="transmembrane region" description="Helical" evidence="12">
    <location>
        <begin position="249"/>
        <end position="268"/>
    </location>
</feature>
<comment type="similarity">
    <text evidence="2">Belongs to the major facilitator superfamily. Metabolite:H+ Symporter (MHS) family (TC 2.A.1.6) family.</text>
</comment>
<comment type="caution">
    <text evidence="14">The sequence shown here is derived from an EMBL/GenBank/DDBJ whole genome shotgun (WGS) entry which is preliminary data.</text>
</comment>
<dbReference type="Pfam" id="PF00083">
    <property type="entry name" value="Sugar_tr"/>
    <property type="match status" value="2"/>
</dbReference>
<keyword evidence="15" id="KW-1185">Reference proteome</keyword>
<keyword evidence="5" id="KW-0997">Cell inner membrane</keyword>
<dbReference type="InterPro" id="IPR005828">
    <property type="entry name" value="MFS_sugar_transport-like"/>
</dbReference>
<sequence>MAVGHVPDAVAEDSAPRNSTRQVVVASLVGTSIEFYDFYVYATAAVLVFPKLFFPAGDPTAATLQSLATFAIAFVARPVGSALFGHFGDRIGRKSTLVASLLTMGISTVLIGLLPGYASIGVAAPLLLALCRFGQGLGLGGEWGGAALLATENAPSGKRATFGTFPQLGAPIGFFVANGLFLLLSETMDDATFLAWGWRVPFLVSAVLVIVGLWVRLSLHETPAFAKVVESGARAKVPFVQVFRTGLKGLVLGTFIMLATYVLFYLMTVFTLSYGTAESGLGYSRSEFLVFLLIGVVFFGLTVPIAGVLADRFGRRSTLLVITSAIIVFGLLMGPWFGSGSLPAVLSFLIVGLALMGLTFGPMGAVLPELFPTAVRYTGASVSYNLASLLGASVAPYIATWLAGSHGVGWVGVYLAAMGALTLIALLISRETKDSALD</sequence>
<dbReference type="SUPFAM" id="SSF103473">
    <property type="entry name" value="MFS general substrate transporter"/>
    <property type="match status" value="1"/>
</dbReference>
<keyword evidence="3" id="KW-0813">Transport</keyword>
<comment type="function">
    <text evidence="10">May be a proton symporter involved in the uptake of osmolytes such as proline and glycine betaine.</text>
</comment>
<evidence type="ECO:0000256" key="6">
    <source>
        <dbReference type="ARBA" id="ARBA00022692"/>
    </source>
</evidence>
<dbReference type="PANTHER" id="PTHR43045">
    <property type="entry name" value="SHIKIMATE TRANSPORTER"/>
    <property type="match status" value="1"/>
</dbReference>
<evidence type="ECO:0000256" key="2">
    <source>
        <dbReference type="ARBA" id="ARBA00008240"/>
    </source>
</evidence>
<gene>
    <name evidence="14" type="ORF">BJ969_003483</name>
</gene>
<dbReference type="GO" id="GO:0015293">
    <property type="term" value="F:symporter activity"/>
    <property type="evidence" value="ECO:0007669"/>
    <property type="project" value="UniProtKB-KW"/>
</dbReference>
<keyword evidence="8 12" id="KW-1133">Transmembrane helix</keyword>
<dbReference type="EMBL" id="JACHIV010000001">
    <property type="protein sequence ID" value="MBB5070395.1"/>
    <property type="molecule type" value="Genomic_DNA"/>
</dbReference>
<evidence type="ECO:0000256" key="12">
    <source>
        <dbReference type="SAM" id="Phobius"/>
    </source>
</evidence>
<dbReference type="AlphaFoldDB" id="A0A840NK35"/>
<feature type="transmembrane region" description="Helical" evidence="12">
    <location>
        <begin position="382"/>
        <end position="402"/>
    </location>
</feature>
<keyword evidence="4" id="KW-1003">Cell membrane</keyword>
<proteinExistence type="inferred from homology"/>
<evidence type="ECO:0000256" key="10">
    <source>
        <dbReference type="ARBA" id="ARBA00037295"/>
    </source>
</evidence>
<dbReference type="InterPro" id="IPR005829">
    <property type="entry name" value="Sugar_transporter_CS"/>
</dbReference>
<dbReference type="CDD" id="cd17369">
    <property type="entry name" value="MFS_ShiA_like"/>
    <property type="match status" value="1"/>
</dbReference>
<feature type="transmembrane region" description="Helical" evidence="12">
    <location>
        <begin position="196"/>
        <end position="217"/>
    </location>
</feature>
<evidence type="ECO:0000313" key="14">
    <source>
        <dbReference type="EMBL" id="MBB5070395.1"/>
    </source>
</evidence>
<feature type="transmembrane region" description="Helical" evidence="12">
    <location>
        <begin position="344"/>
        <end position="370"/>
    </location>
</feature>
<keyword evidence="6 12" id="KW-0812">Transmembrane</keyword>
<evidence type="ECO:0000256" key="8">
    <source>
        <dbReference type="ARBA" id="ARBA00022989"/>
    </source>
</evidence>
<evidence type="ECO:0000256" key="9">
    <source>
        <dbReference type="ARBA" id="ARBA00023136"/>
    </source>
</evidence>
<protein>
    <recommendedName>
        <fullName evidence="11">Putative proline/betaine transporter</fullName>
    </recommendedName>
</protein>
<feature type="domain" description="Major facilitator superfamily (MFS) profile" evidence="13">
    <location>
        <begin position="23"/>
        <end position="434"/>
    </location>
</feature>
<dbReference type="InterPro" id="IPR036259">
    <property type="entry name" value="MFS_trans_sf"/>
</dbReference>
<dbReference type="GO" id="GO:0005886">
    <property type="term" value="C:plasma membrane"/>
    <property type="evidence" value="ECO:0007669"/>
    <property type="project" value="UniProtKB-SubCell"/>
</dbReference>
<dbReference type="Proteomes" id="UP000580474">
    <property type="component" value="Unassembled WGS sequence"/>
</dbReference>
<comment type="subcellular location">
    <subcellularLocation>
        <location evidence="1">Cell inner membrane</location>
        <topology evidence="1">Multi-pass membrane protein</topology>
    </subcellularLocation>
</comment>
<name>A0A840NK35_9PSEU</name>
<keyword evidence="9 12" id="KW-0472">Membrane</keyword>
<dbReference type="Gene3D" id="1.20.1250.20">
    <property type="entry name" value="MFS general substrate transporter like domains"/>
    <property type="match status" value="2"/>
</dbReference>
<dbReference type="FunFam" id="1.20.1250.20:FF:000001">
    <property type="entry name" value="Dicarboxylate MFS transporter"/>
    <property type="match status" value="1"/>
</dbReference>
<dbReference type="RefSeq" id="WP_184479934.1">
    <property type="nucleotide sequence ID" value="NZ_JACHIV010000001.1"/>
</dbReference>
<evidence type="ECO:0000256" key="3">
    <source>
        <dbReference type="ARBA" id="ARBA00022448"/>
    </source>
</evidence>
<evidence type="ECO:0000256" key="11">
    <source>
        <dbReference type="ARBA" id="ARBA00039918"/>
    </source>
</evidence>
<feature type="transmembrane region" description="Helical" evidence="12">
    <location>
        <begin position="317"/>
        <end position="338"/>
    </location>
</feature>
<evidence type="ECO:0000256" key="1">
    <source>
        <dbReference type="ARBA" id="ARBA00004429"/>
    </source>
</evidence>
<dbReference type="PROSITE" id="PS50850">
    <property type="entry name" value="MFS"/>
    <property type="match status" value="1"/>
</dbReference>
<feature type="transmembrane region" description="Helical" evidence="12">
    <location>
        <begin position="126"/>
        <end position="150"/>
    </location>
</feature>
<evidence type="ECO:0000259" key="13">
    <source>
        <dbReference type="PROSITE" id="PS50850"/>
    </source>
</evidence>
<accession>A0A840NK35</accession>
<feature type="transmembrane region" description="Helical" evidence="12">
    <location>
        <begin position="97"/>
        <end position="120"/>
    </location>
</feature>
<evidence type="ECO:0000256" key="5">
    <source>
        <dbReference type="ARBA" id="ARBA00022519"/>
    </source>
</evidence>
<evidence type="ECO:0000256" key="4">
    <source>
        <dbReference type="ARBA" id="ARBA00022475"/>
    </source>
</evidence>
<dbReference type="NCBIfam" id="TIGR00883">
    <property type="entry name" value="2A0106"/>
    <property type="match status" value="1"/>
</dbReference>
<evidence type="ECO:0000256" key="7">
    <source>
        <dbReference type="ARBA" id="ARBA00022847"/>
    </source>
</evidence>
<dbReference type="InterPro" id="IPR020846">
    <property type="entry name" value="MFS_dom"/>
</dbReference>
<dbReference type="PANTHER" id="PTHR43045:SF2">
    <property type="entry name" value="INNER MEMBRANE METABOLITE TRANSPORT PROTEIN YHJE"/>
    <property type="match status" value="1"/>
</dbReference>
<dbReference type="PROSITE" id="PS00216">
    <property type="entry name" value="SUGAR_TRANSPORT_1"/>
    <property type="match status" value="1"/>
</dbReference>
<evidence type="ECO:0000313" key="15">
    <source>
        <dbReference type="Proteomes" id="UP000580474"/>
    </source>
</evidence>
<feature type="transmembrane region" description="Helical" evidence="12">
    <location>
        <begin position="408"/>
        <end position="428"/>
    </location>
</feature>
<organism evidence="14 15">
    <name type="scientific">Saccharopolyspora gloriosae</name>
    <dbReference type="NCBI Taxonomy" id="455344"/>
    <lineage>
        <taxon>Bacteria</taxon>
        <taxon>Bacillati</taxon>
        <taxon>Actinomycetota</taxon>
        <taxon>Actinomycetes</taxon>
        <taxon>Pseudonocardiales</taxon>
        <taxon>Pseudonocardiaceae</taxon>
        <taxon>Saccharopolyspora</taxon>
    </lineage>
</organism>
<keyword evidence="7" id="KW-0769">Symport</keyword>
<dbReference type="InterPro" id="IPR004736">
    <property type="entry name" value="MHS_symport"/>
</dbReference>
<feature type="transmembrane region" description="Helical" evidence="12">
    <location>
        <begin position="162"/>
        <end position="184"/>
    </location>
</feature>